<proteinExistence type="predicted"/>
<feature type="chain" id="PRO_5046998543" description="Lipoprotein" evidence="1">
    <location>
        <begin position="23"/>
        <end position="122"/>
    </location>
</feature>
<dbReference type="PROSITE" id="PS51257">
    <property type="entry name" value="PROKAR_LIPOPROTEIN"/>
    <property type="match status" value="1"/>
</dbReference>
<organism evidence="2 3">
    <name type="scientific">Sphingobacterium oryzagri</name>
    <dbReference type="NCBI Taxonomy" id="3025669"/>
    <lineage>
        <taxon>Bacteria</taxon>
        <taxon>Pseudomonadati</taxon>
        <taxon>Bacteroidota</taxon>
        <taxon>Sphingobacteriia</taxon>
        <taxon>Sphingobacteriales</taxon>
        <taxon>Sphingobacteriaceae</taxon>
        <taxon>Sphingobacterium</taxon>
    </lineage>
</organism>
<dbReference type="Proteomes" id="UP001221558">
    <property type="component" value="Chromosome"/>
</dbReference>
<evidence type="ECO:0000313" key="2">
    <source>
        <dbReference type="EMBL" id="WDF67068.1"/>
    </source>
</evidence>
<sequence length="122" mass="13339">MKLNTALIYPTLLLIMSGCAPSNQSETSNQCDFSKPILDSLKNESGTFGLDESDGRYFVSIHTEGTIDEVSSYIICNPPGSLPELQKNVMISGNVRNSSRISNLAGLTYFELELTDLEEVAK</sequence>
<keyword evidence="1" id="KW-0732">Signal</keyword>
<gene>
    <name evidence="2" type="ORF">PQ465_12205</name>
</gene>
<feature type="signal peptide" evidence="1">
    <location>
        <begin position="1"/>
        <end position="22"/>
    </location>
</feature>
<protein>
    <recommendedName>
        <fullName evidence="4">Lipoprotein</fullName>
    </recommendedName>
</protein>
<evidence type="ECO:0000313" key="3">
    <source>
        <dbReference type="Proteomes" id="UP001221558"/>
    </source>
</evidence>
<dbReference type="EMBL" id="CP117880">
    <property type="protein sequence ID" value="WDF67068.1"/>
    <property type="molecule type" value="Genomic_DNA"/>
</dbReference>
<reference evidence="2 3" key="1">
    <citation type="submission" date="2023-02" db="EMBL/GenBank/DDBJ databases">
        <title>Genome sequence of Sphingobacterium sp. KACC 22765.</title>
        <authorList>
            <person name="Kim S."/>
            <person name="Heo J."/>
            <person name="Kwon S.-W."/>
        </authorList>
    </citation>
    <scope>NUCLEOTIDE SEQUENCE [LARGE SCALE GENOMIC DNA]</scope>
    <source>
        <strain evidence="2 3">KACC 22765</strain>
    </source>
</reference>
<evidence type="ECO:0008006" key="4">
    <source>
        <dbReference type="Google" id="ProtNLM"/>
    </source>
</evidence>
<name>A0ABY7WBQ3_9SPHI</name>
<accession>A0ABY7WBQ3</accession>
<keyword evidence="3" id="KW-1185">Reference proteome</keyword>
<evidence type="ECO:0000256" key="1">
    <source>
        <dbReference type="SAM" id="SignalP"/>
    </source>
</evidence>
<dbReference type="RefSeq" id="WP_274265804.1">
    <property type="nucleotide sequence ID" value="NZ_CP117880.1"/>
</dbReference>